<evidence type="ECO:0000313" key="1">
    <source>
        <dbReference type="EMBL" id="MFD1330368.1"/>
    </source>
</evidence>
<gene>
    <name evidence="1" type="ORF">ACFQ33_21020</name>
</gene>
<accession>A0ABW3Z2H9</accession>
<proteinExistence type="predicted"/>
<sequence length="339" mass="37274">MPTAYSQYQPTFPKMNKHLTSNAQACAYSIPHVYTTKTVRRHLTKTPVRYHARPLYSGPATSVIITLTDVVIDPPLDVVCGNRLAGFNQNALTGWRRYLGDEGCDAIRLDGRVLDINGSRKCKIDFFRVCLLQDDKPRVEKVILPEYPQGDPAFAYHYLAVGRSNSADALARAKDLSLSFAKGTNKPYADVTAEMEAVLWVSEVTHKGPSFIVPLQDTKTSPSKKTHAACAATPAKTNDVRATPQLPHAVATLAPDTSRLMSFEEITPWLDREITYVAHPLFEGQDVTVVVDSTGFHIGENLLNPEDLDRVSKICSESGDRLRAFLDLGRTAFAGGVDG</sequence>
<dbReference type="EMBL" id="JBHTNF010000028">
    <property type="protein sequence ID" value="MFD1330368.1"/>
    <property type="molecule type" value="Genomic_DNA"/>
</dbReference>
<protein>
    <submittedName>
        <fullName evidence="1">Uncharacterized protein</fullName>
    </submittedName>
</protein>
<dbReference type="RefSeq" id="WP_374841425.1">
    <property type="nucleotide sequence ID" value="NZ_JBHEEW010000031.1"/>
</dbReference>
<evidence type="ECO:0000313" key="2">
    <source>
        <dbReference type="Proteomes" id="UP001597173"/>
    </source>
</evidence>
<dbReference type="Proteomes" id="UP001597173">
    <property type="component" value="Unassembled WGS sequence"/>
</dbReference>
<organism evidence="1 2">
    <name type="scientific">Mycoplana ramosa</name>
    <name type="common">Mycoplana bullata</name>
    <dbReference type="NCBI Taxonomy" id="40837"/>
    <lineage>
        <taxon>Bacteria</taxon>
        <taxon>Pseudomonadati</taxon>
        <taxon>Pseudomonadota</taxon>
        <taxon>Alphaproteobacteria</taxon>
        <taxon>Hyphomicrobiales</taxon>
        <taxon>Rhizobiaceae</taxon>
        <taxon>Mycoplana</taxon>
    </lineage>
</organism>
<comment type="caution">
    <text evidence="1">The sequence shown here is derived from an EMBL/GenBank/DDBJ whole genome shotgun (WGS) entry which is preliminary data.</text>
</comment>
<keyword evidence="2" id="KW-1185">Reference proteome</keyword>
<name>A0ABW3Z2H9_MYCRA</name>
<reference evidence="2" key="1">
    <citation type="journal article" date="2019" name="Int. J. Syst. Evol. Microbiol.">
        <title>The Global Catalogue of Microorganisms (GCM) 10K type strain sequencing project: providing services to taxonomists for standard genome sequencing and annotation.</title>
        <authorList>
            <consortium name="The Broad Institute Genomics Platform"/>
            <consortium name="The Broad Institute Genome Sequencing Center for Infectious Disease"/>
            <person name="Wu L."/>
            <person name="Ma J."/>
        </authorList>
    </citation>
    <scope>NUCLEOTIDE SEQUENCE [LARGE SCALE GENOMIC DNA]</scope>
    <source>
        <strain evidence="2">CCUG 55609</strain>
    </source>
</reference>